<evidence type="ECO:0000313" key="1">
    <source>
        <dbReference type="EMBL" id="GEK15910.1"/>
    </source>
</evidence>
<comment type="caution">
    <text evidence="1">The sequence shown here is derived from an EMBL/GenBank/DDBJ whole genome shotgun (WGS) entry which is preliminary data.</text>
</comment>
<dbReference type="AlphaFoldDB" id="A0A510URQ1"/>
<reference evidence="1 2" key="1">
    <citation type="submission" date="2019-07" db="EMBL/GenBank/DDBJ databases">
        <title>Whole genome shotgun sequence of Aliivibrio fischeri NBRC 101058.</title>
        <authorList>
            <person name="Hosoyama A."/>
            <person name="Uohara A."/>
            <person name="Ohji S."/>
            <person name="Ichikawa N."/>
        </authorList>
    </citation>
    <scope>NUCLEOTIDE SEQUENCE [LARGE SCALE GENOMIC DNA]</scope>
    <source>
        <strain evidence="1 2">NBRC 101058</strain>
    </source>
</reference>
<dbReference type="EMBL" id="BJTZ01000046">
    <property type="protein sequence ID" value="GEK15910.1"/>
    <property type="molecule type" value="Genomic_DNA"/>
</dbReference>
<dbReference type="NCBIfam" id="TIGR02739">
    <property type="entry name" value="TraF"/>
    <property type="match status" value="1"/>
</dbReference>
<organism evidence="1 2">
    <name type="scientific">Aliivibrio fischeri</name>
    <name type="common">Vibrio fischeri</name>
    <dbReference type="NCBI Taxonomy" id="668"/>
    <lineage>
        <taxon>Bacteria</taxon>
        <taxon>Pseudomonadati</taxon>
        <taxon>Pseudomonadota</taxon>
        <taxon>Gammaproteobacteria</taxon>
        <taxon>Vibrionales</taxon>
        <taxon>Vibrionaceae</taxon>
        <taxon>Aliivibrio</taxon>
    </lineage>
</organism>
<evidence type="ECO:0008006" key="3">
    <source>
        <dbReference type="Google" id="ProtNLM"/>
    </source>
</evidence>
<dbReference type="InterPro" id="IPR039555">
    <property type="entry name" value="TraF/TrbB"/>
</dbReference>
<sequence>MSATEQIQWFHNYMAEVQNEAVINSSDVNKVMEFMKVSQFIEGKTTEFGMSWKKALLLDPSLDYRVEHPTESLAAQTQNKLTREEKIQAIHTVKEKGFGLFFVYNSTAPLDKVLAPSIQAFSEQYDIGLLGISVDGAFLEDIKSNRKNNNTLPIDTTPALLLVHPQTKEIHPLAYGFISQEELLGRFQNVATQYAPNF</sequence>
<dbReference type="InterPro" id="IPR014110">
    <property type="entry name" value="TraF"/>
</dbReference>
<gene>
    <name evidence="1" type="ORF">AFI02nite_39460</name>
</gene>
<dbReference type="Proteomes" id="UP000321787">
    <property type="component" value="Unassembled WGS sequence"/>
</dbReference>
<protein>
    <recommendedName>
        <fullName evidence="3">Type-F conjugative transfer system pilin assembly protein TraF</fullName>
    </recommendedName>
</protein>
<dbReference type="Pfam" id="PF13728">
    <property type="entry name" value="TraF"/>
    <property type="match status" value="1"/>
</dbReference>
<accession>A0A510URQ1</accession>
<name>A0A510URQ1_ALIFS</name>
<evidence type="ECO:0000313" key="2">
    <source>
        <dbReference type="Proteomes" id="UP000321787"/>
    </source>
</evidence>
<proteinExistence type="predicted"/>